<dbReference type="GO" id="GO:0007165">
    <property type="term" value="P:signal transduction"/>
    <property type="evidence" value="ECO:0007669"/>
    <property type="project" value="InterPro"/>
</dbReference>
<dbReference type="SMART" id="SM00005">
    <property type="entry name" value="DEATH"/>
    <property type="match status" value="3"/>
</dbReference>
<gene>
    <name evidence="4" type="primary">LOC109466760</name>
</gene>
<feature type="compositionally biased region" description="Basic and acidic residues" evidence="1">
    <location>
        <begin position="701"/>
        <end position="714"/>
    </location>
</feature>
<dbReference type="Gene3D" id="1.25.40.10">
    <property type="entry name" value="Tetratricopeptide repeat domain"/>
    <property type="match status" value="1"/>
</dbReference>
<dbReference type="InterPro" id="IPR016729">
    <property type="entry name" value="FADD"/>
</dbReference>
<dbReference type="InterPro" id="IPR011990">
    <property type="entry name" value="TPR-like_helical_dom_sf"/>
</dbReference>
<dbReference type="InterPro" id="IPR011029">
    <property type="entry name" value="DEATH-like_dom_sf"/>
</dbReference>
<dbReference type="Proteomes" id="UP000515135">
    <property type="component" value="Unplaced"/>
</dbReference>
<evidence type="ECO:0000313" key="4">
    <source>
        <dbReference type="RefSeq" id="XP_019620142.1"/>
    </source>
</evidence>
<protein>
    <submittedName>
        <fullName evidence="4">Uncharacterized protein LOC109466760</fullName>
    </submittedName>
</protein>
<dbReference type="Pfam" id="PF00531">
    <property type="entry name" value="Death"/>
    <property type="match status" value="3"/>
</dbReference>
<dbReference type="PANTHER" id="PTHR15077">
    <property type="entry name" value="FAS-ASSOCIATING DEATH DOMAIN-CONTAINING PROTEIN FADD"/>
    <property type="match status" value="1"/>
</dbReference>
<dbReference type="SUPFAM" id="SSF47986">
    <property type="entry name" value="DEATH domain"/>
    <property type="match status" value="3"/>
</dbReference>
<evidence type="ECO:0000259" key="2">
    <source>
        <dbReference type="PROSITE" id="PS50017"/>
    </source>
</evidence>
<feature type="domain" description="Death" evidence="2">
    <location>
        <begin position="4"/>
        <end position="87"/>
    </location>
</feature>
<feature type="compositionally biased region" description="Polar residues" evidence="1">
    <location>
        <begin position="715"/>
        <end position="724"/>
    </location>
</feature>
<dbReference type="PANTHER" id="PTHR15077:SF9">
    <property type="entry name" value="C-TERMINAL OF ROC (COR) DOMAIN-CONTAINING PROTEIN"/>
    <property type="match status" value="1"/>
</dbReference>
<reference evidence="4" key="1">
    <citation type="submission" date="2025-08" db="UniProtKB">
        <authorList>
            <consortium name="RefSeq"/>
        </authorList>
    </citation>
    <scope>IDENTIFICATION</scope>
    <source>
        <tissue evidence="4">Gonad</tissue>
    </source>
</reference>
<feature type="domain" description="Death" evidence="2">
    <location>
        <begin position="111"/>
        <end position="197"/>
    </location>
</feature>
<dbReference type="PROSITE" id="PS50017">
    <property type="entry name" value="DEATH_DOMAIN"/>
    <property type="match status" value="3"/>
</dbReference>
<dbReference type="CDD" id="cd01670">
    <property type="entry name" value="Death"/>
    <property type="match status" value="3"/>
</dbReference>
<feature type="domain" description="Death" evidence="2">
    <location>
        <begin position="217"/>
        <end position="301"/>
    </location>
</feature>
<feature type="region of interest" description="Disordered" evidence="1">
    <location>
        <begin position="701"/>
        <end position="878"/>
    </location>
</feature>
<dbReference type="RefSeq" id="XP_019620142.1">
    <property type="nucleotide sequence ID" value="XM_019764583.1"/>
</dbReference>
<dbReference type="AlphaFoldDB" id="A0A6P4YN65"/>
<name>A0A6P4YN65_BRABE</name>
<feature type="compositionally biased region" description="Polar residues" evidence="1">
    <location>
        <begin position="805"/>
        <end position="818"/>
    </location>
</feature>
<accession>A0A6P4YN65</accession>
<feature type="compositionally biased region" description="Polar residues" evidence="1">
    <location>
        <begin position="745"/>
        <end position="760"/>
    </location>
</feature>
<organism evidence="3 4">
    <name type="scientific">Branchiostoma belcheri</name>
    <name type="common">Amphioxus</name>
    <dbReference type="NCBI Taxonomy" id="7741"/>
    <lineage>
        <taxon>Eukaryota</taxon>
        <taxon>Metazoa</taxon>
        <taxon>Chordata</taxon>
        <taxon>Cephalochordata</taxon>
        <taxon>Leptocardii</taxon>
        <taxon>Amphioxiformes</taxon>
        <taxon>Branchiostomatidae</taxon>
        <taxon>Branchiostoma</taxon>
    </lineage>
</organism>
<dbReference type="Gene3D" id="1.10.533.10">
    <property type="entry name" value="Death Domain, Fas"/>
    <property type="match status" value="3"/>
</dbReference>
<evidence type="ECO:0000313" key="3">
    <source>
        <dbReference type="Proteomes" id="UP000515135"/>
    </source>
</evidence>
<dbReference type="InterPro" id="IPR000488">
    <property type="entry name" value="Death_dom"/>
</dbReference>
<dbReference type="OrthoDB" id="5975409at2759"/>
<proteinExistence type="predicted"/>
<feature type="compositionally biased region" description="Basic residues" evidence="1">
    <location>
        <begin position="761"/>
        <end position="774"/>
    </location>
</feature>
<keyword evidence="3" id="KW-1185">Reference proteome</keyword>
<evidence type="ECO:0000256" key="1">
    <source>
        <dbReference type="SAM" id="MobiDB-lite"/>
    </source>
</evidence>
<dbReference type="KEGG" id="bbel:109466760"/>
<dbReference type="GeneID" id="109466760"/>
<sequence length="878" mass="100394">MTDMKDLFRIIKKHCGLKWKDLGRSLGFEEAELEVVDAKHKDAGESCMEILSTWWYGNCREATPHTLLTALTDAGLKDVADQIEDYSLHRGSNIDQEESCSTRQPCKTPCSKEVFQQVAESIGDNWKALARHLDRDVREAVLRGIANQYDQNAKECCRHVLENWKQMRGRDATLETLRTALRAAGLAEIADDIDGSEIHLGGERVKIKTEAINPPGLRKGFQTVADAIGDGWKHLAIHFGKNDRQIRGIEHQHGGNTRECCLHVLDEWKLQRGNQVTDETLKAALRSAGLVDIMNSLQGDGPRGLKRPHTHLLDDSTIAVTDLQSPSRESPERDHRNVTILFKRIPRQGTFGDRRLEGVCNKVAIYMDNLKEKGDWNTYDRFVTKAFHLYQNKPDVMIRITLEDIAASYYRGDLARGDKDVHSAHDLLLKTQDPQHHLAHLMYLKSAILRRRKRYDEAEGAIILARQGLEFIQIGRDSGEIWYNVAALFAEVLNEKVVDRPDLWERDVVPSLQSAIDHYRRSLAENEDDSCRNKLRRAHIRFSMALLRCWSHVGREKHDQQSVIQAADLRRAENSLQEVENNLWDDISERMECSWLLAKSDLMRHRGSNRRAAQLAKNVITIATKSGFPAEENFAKDRLELLKQAAKTEAPQVLEEEDILRDLSEACDDDASRNLAVEKVPKRNTDPKMEACGAIPEKADERETREVHGRHGTNEQDMLSTVGSSHFIPRSRVDRDSLIPPRAEVQQSAQFQMSEASGRTNPHHRRRYPPRRPPPRPPTMQRCPQFYTPSQRPTFQRAPWHRGPFQNQPLSPGTTNWRQIPPGSCFGGRFPSPDRRMRPPAPCFPGPNYEQCPFGRRYNRGRARTLDFQPTSKRGKWH</sequence>